<proteinExistence type="predicted"/>
<organism evidence="3 4">
    <name type="scientific">Steinernema glaseri</name>
    <dbReference type="NCBI Taxonomy" id="37863"/>
    <lineage>
        <taxon>Eukaryota</taxon>
        <taxon>Metazoa</taxon>
        <taxon>Ecdysozoa</taxon>
        <taxon>Nematoda</taxon>
        <taxon>Chromadorea</taxon>
        <taxon>Rhabditida</taxon>
        <taxon>Tylenchina</taxon>
        <taxon>Panagrolaimomorpha</taxon>
        <taxon>Strongyloidoidea</taxon>
        <taxon>Steinernematidae</taxon>
        <taxon>Steinernema</taxon>
    </lineage>
</organism>
<accession>A0A1I7ZC72</accession>
<keyword evidence="3" id="KW-1185">Reference proteome</keyword>
<reference evidence="4" key="1">
    <citation type="submission" date="2016-11" db="UniProtKB">
        <authorList>
            <consortium name="WormBaseParasite"/>
        </authorList>
    </citation>
    <scope>IDENTIFICATION</scope>
</reference>
<feature type="transmembrane region" description="Helical" evidence="2">
    <location>
        <begin position="12"/>
        <end position="36"/>
    </location>
</feature>
<dbReference type="AlphaFoldDB" id="A0A1I7ZC72"/>
<evidence type="ECO:0000256" key="1">
    <source>
        <dbReference type="SAM" id="MobiDB-lite"/>
    </source>
</evidence>
<evidence type="ECO:0000313" key="4">
    <source>
        <dbReference type="WBParaSite" id="L893_g24703.t1"/>
    </source>
</evidence>
<evidence type="ECO:0000313" key="3">
    <source>
        <dbReference type="Proteomes" id="UP000095287"/>
    </source>
</evidence>
<evidence type="ECO:0000256" key="2">
    <source>
        <dbReference type="SAM" id="Phobius"/>
    </source>
</evidence>
<keyword evidence="2" id="KW-0472">Membrane</keyword>
<name>A0A1I7ZC72_9BILA</name>
<keyword evidence="2" id="KW-1133">Transmembrane helix</keyword>
<dbReference type="Proteomes" id="UP000095287">
    <property type="component" value="Unplaced"/>
</dbReference>
<keyword evidence="2" id="KW-0812">Transmembrane</keyword>
<sequence length="131" mass="15075">MAKWDQGTHFEMLCKLFCSILALCGMGAVFGLHAYIVVPCRFAQIYMGLWETRGKSSPVSSTKRRKKKTRRNMKYKNKTMQKPSPFWYSSPVIVLQMIQPLQPMKIESTLELSARRLPISSDSRTVAQEQL</sequence>
<dbReference type="WBParaSite" id="L893_g24703.t1">
    <property type="protein sequence ID" value="L893_g24703.t1"/>
    <property type="gene ID" value="L893_g24703"/>
</dbReference>
<feature type="compositionally biased region" description="Basic residues" evidence="1">
    <location>
        <begin position="62"/>
        <end position="75"/>
    </location>
</feature>
<protein>
    <submittedName>
        <fullName evidence="4">Palmitoyltransferase</fullName>
    </submittedName>
</protein>
<feature type="region of interest" description="Disordered" evidence="1">
    <location>
        <begin position="53"/>
        <end position="75"/>
    </location>
</feature>